<gene>
    <name evidence="2" type="ORF">TNCV_1169021</name>
</gene>
<dbReference type="AlphaFoldDB" id="A0A8X6VSU7"/>
<proteinExistence type="predicted"/>
<evidence type="ECO:0000313" key="3">
    <source>
        <dbReference type="Proteomes" id="UP000887159"/>
    </source>
</evidence>
<comment type="caution">
    <text evidence="2">The sequence shown here is derived from an EMBL/GenBank/DDBJ whole genome shotgun (WGS) entry which is preliminary data.</text>
</comment>
<dbReference type="Proteomes" id="UP000887159">
    <property type="component" value="Unassembled WGS sequence"/>
</dbReference>
<name>A0A8X6VSU7_TRICX</name>
<evidence type="ECO:0000313" key="2">
    <source>
        <dbReference type="EMBL" id="GFY21758.1"/>
    </source>
</evidence>
<protein>
    <submittedName>
        <fullName evidence="2">Uncharacterized protein</fullName>
    </submittedName>
</protein>
<keyword evidence="3" id="KW-1185">Reference proteome</keyword>
<dbReference type="EMBL" id="BMAU01021358">
    <property type="protein sequence ID" value="GFY21758.1"/>
    <property type="molecule type" value="Genomic_DNA"/>
</dbReference>
<organism evidence="2 3">
    <name type="scientific">Trichonephila clavipes</name>
    <name type="common">Golden silk orbweaver</name>
    <name type="synonym">Nephila clavipes</name>
    <dbReference type="NCBI Taxonomy" id="2585209"/>
    <lineage>
        <taxon>Eukaryota</taxon>
        <taxon>Metazoa</taxon>
        <taxon>Ecdysozoa</taxon>
        <taxon>Arthropoda</taxon>
        <taxon>Chelicerata</taxon>
        <taxon>Arachnida</taxon>
        <taxon>Araneae</taxon>
        <taxon>Araneomorphae</taxon>
        <taxon>Entelegynae</taxon>
        <taxon>Araneoidea</taxon>
        <taxon>Nephilidae</taxon>
        <taxon>Trichonephila</taxon>
    </lineage>
</organism>
<accession>A0A8X6VSU7</accession>
<feature type="region of interest" description="Disordered" evidence="1">
    <location>
        <begin position="1"/>
        <end position="37"/>
    </location>
</feature>
<feature type="compositionally biased region" description="Acidic residues" evidence="1">
    <location>
        <begin position="10"/>
        <end position="20"/>
    </location>
</feature>
<evidence type="ECO:0000256" key="1">
    <source>
        <dbReference type="SAM" id="MobiDB-lite"/>
    </source>
</evidence>
<sequence length="84" mass="9541">MMTSLRSDPVDDETDEDEGDNNNNENSKGPSNADAFSAIETAMGERCHVFVLFSLNKDSNLKKFPKPRLWRIAHFVKEAEPMPR</sequence>
<reference evidence="2" key="1">
    <citation type="submission" date="2020-08" db="EMBL/GenBank/DDBJ databases">
        <title>Multicomponent nature underlies the extraordinary mechanical properties of spider dragline silk.</title>
        <authorList>
            <person name="Kono N."/>
            <person name="Nakamura H."/>
            <person name="Mori M."/>
            <person name="Yoshida Y."/>
            <person name="Ohtoshi R."/>
            <person name="Malay A.D."/>
            <person name="Moran D.A.P."/>
            <person name="Tomita M."/>
            <person name="Numata K."/>
            <person name="Arakawa K."/>
        </authorList>
    </citation>
    <scope>NUCLEOTIDE SEQUENCE</scope>
</reference>